<feature type="region of interest" description="Disordered" evidence="1">
    <location>
        <begin position="148"/>
        <end position="172"/>
    </location>
</feature>
<organism evidence="2 3">
    <name type="scientific">Choiromyces venosus 120613-1</name>
    <dbReference type="NCBI Taxonomy" id="1336337"/>
    <lineage>
        <taxon>Eukaryota</taxon>
        <taxon>Fungi</taxon>
        <taxon>Dikarya</taxon>
        <taxon>Ascomycota</taxon>
        <taxon>Pezizomycotina</taxon>
        <taxon>Pezizomycetes</taxon>
        <taxon>Pezizales</taxon>
        <taxon>Tuberaceae</taxon>
        <taxon>Choiromyces</taxon>
    </lineage>
</organism>
<evidence type="ECO:0000313" key="3">
    <source>
        <dbReference type="Proteomes" id="UP000276215"/>
    </source>
</evidence>
<protein>
    <submittedName>
        <fullName evidence="2">Uncharacterized protein</fullName>
    </submittedName>
</protein>
<dbReference type="Proteomes" id="UP000276215">
    <property type="component" value="Unassembled WGS sequence"/>
</dbReference>
<gene>
    <name evidence="2" type="ORF">L873DRAFT_812757</name>
</gene>
<evidence type="ECO:0000313" key="2">
    <source>
        <dbReference type="EMBL" id="RPB00403.1"/>
    </source>
</evidence>
<name>A0A3N4JQ60_9PEZI</name>
<reference evidence="2 3" key="1">
    <citation type="journal article" date="2018" name="Nat. Ecol. Evol.">
        <title>Pezizomycetes genomes reveal the molecular basis of ectomycorrhizal truffle lifestyle.</title>
        <authorList>
            <person name="Murat C."/>
            <person name="Payen T."/>
            <person name="Noel B."/>
            <person name="Kuo A."/>
            <person name="Morin E."/>
            <person name="Chen J."/>
            <person name="Kohler A."/>
            <person name="Krizsan K."/>
            <person name="Balestrini R."/>
            <person name="Da Silva C."/>
            <person name="Montanini B."/>
            <person name="Hainaut M."/>
            <person name="Levati E."/>
            <person name="Barry K.W."/>
            <person name="Belfiori B."/>
            <person name="Cichocki N."/>
            <person name="Clum A."/>
            <person name="Dockter R.B."/>
            <person name="Fauchery L."/>
            <person name="Guy J."/>
            <person name="Iotti M."/>
            <person name="Le Tacon F."/>
            <person name="Lindquist E.A."/>
            <person name="Lipzen A."/>
            <person name="Malagnac F."/>
            <person name="Mello A."/>
            <person name="Molinier V."/>
            <person name="Miyauchi S."/>
            <person name="Poulain J."/>
            <person name="Riccioni C."/>
            <person name="Rubini A."/>
            <person name="Sitrit Y."/>
            <person name="Splivallo R."/>
            <person name="Traeger S."/>
            <person name="Wang M."/>
            <person name="Zifcakova L."/>
            <person name="Wipf D."/>
            <person name="Zambonelli A."/>
            <person name="Paolocci F."/>
            <person name="Nowrousian M."/>
            <person name="Ottonello S."/>
            <person name="Baldrian P."/>
            <person name="Spatafora J.W."/>
            <person name="Henrissat B."/>
            <person name="Nagy L.G."/>
            <person name="Aury J.M."/>
            <person name="Wincker P."/>
            <person name="Grigoriev I.V."/>
            <person name="Bonfante P."/>
            <person name="Martin F.M."/>
        </authorList>
    </citation>
    <scope>NUCLEOTIDE SEQUENCE [LARGE SCALE GENOMIC DNA]</scope>
    <source>
        <strain evidence="2 3">120613-1</strain>
    </source>
</reference>
<dbReference type="EMBL" id="ML120380">
    <property type="protein sequence ID" value="RPB00403.1"/>
    <property type="molecule type" value="Genomic_DNA"/>
</dbReference>
<accession>A0A3N4JQ60</accession>
<sequence length="172" mass="19763">MALRGLFLIERYHCWQTSTVHASSDIVNYSPIRVIVNRLCILFHKLASITRHTFQTVCGVFWPTMRINRDMISLPVIQLSTFRQTNTFSTTSRSLGNSQWWKPLSSYDISSRYISSHPPLKYNLTKAEWISRHHCLLLLVFFGTRTSSDESASAGGKKKRCTLASKHETPKI</sequence>
<proteinExistence type="predicted"/>
<keyword evidence="3" id="KW-1185">Reference proteome</keyword>
<evidence type="ECO:0000256" key="1">
    <source>
        <dbReference type="SAM" id="MobiDB-lite"/>
    </source>
</evidence>
<dbReference type="AlphaFoldDB" id="A0A3N4JQ60"/>